<accession>A0A1V4QFX8</accession>
<dbReference type="AlphaFoldDB" id="A0A1V4QFX8"/>
<reference evidence="2" key="1">
    <citation type="submission" date="2017-01" db="EMBL/GenBank/DDBJ databases">
        <title>Novel pathways for hydrocarbon cycling and metabolic interdependencies in hydrothermal sediment communities.</title>
        <authorList>
            <person name="Dombrowski N."/>
            <person name="Seitz K."/>
            <person name="Teske A."/>
            <person name="Baker B."/>
        </authorList>
    </citation>
    <scope>NUCLEOTIDE SEQUENCE [LARGE SCALE GENOMIC DNA]</scope>
</reference>
<organism evidence="1 2">
    <name type="scientific">candidate division WOR-3 bacterium 4484_100</name>
    <dbReference type="NCBI Taxonomy" id="1936077"/>
    <lineage>
        <taxon>Bacteria</taxon>
        <taxon>Bacteria division WOR-3</taxon>
    </lineage>
</organism>
<dbReference type="Proteomes" id="UP000191663">
    <property type="component" value="Unassembled WGS sequence"/>
</dbReference>
<gene>
    <name evidence="1" type="ORF">BXT86_02110</name>
</gene>
<evidence type="ECO:0000313" key="2">
    <source>
        <dbReference type="Proteomes" id="UP000191663"/>
    </source>
</evidence>
<name>A0A1V4QFX8_UNCW3</name>
<comment type="caution">
    <text evidence="1">The sequence shown here is derived from an EMBL/GenBank/DDBJ whole genome shotgun (WGS) entry which is preliminary data.</text>
</comment>
<dbReference type="EMBL" id="MUKB01000026">
    <property type="protein sequence ID" value="OPX18269.1"/>
    <property type="molecule type" value="Genomic_DNA"/>
</dbReference>
<sequence>MTFDPEDTDEDILDEVEVLPDGTLKFFRGKQKGMLFHRYKNKEIYTLIGQKNIISFERTEKGTRIVICR</sequence>
<proteinExistence type="predicted"/>
<protein>
    <submittedName>
        <fullName evidence="1">Uncharacterized protein</fullName>
    </submittedName>
</protein>
<evidence type="ECO:0000313" key="1">
    <source>
        <dbReference type="EMBL" id="OPX18269.1"/>
    </source>
</evidence>